<evidence type="ECO:0000256" key="1">
    <source>
        <dbReference type="ARBA" id="ARBA00022786"/>
    </source>
</evidence>
<dbReference type="EMBL" id="JAAAIN010000019">
    <property type="protein sequence ID" value="KAG0322810.1"/>
    <property type="molecule type" value="Genomic_DNA"/>
</dbReference>
<sequence>MSSAVHRRMLKEYMAIQKNAATRPHLELLEPIQEDDLLHWQAILLGTADSAYEGGRFKLDIVIPTSYPIQSPTIRFVTKICHPNVHFKTGEICLDILKSEWTPAWTLESICVAISSLLTNPEPSSPLNCDAVAILAAGLSGQCTNLLSLSLTTSVLNKTVLEEEALTRAKNLKPENGGRSEGERMQKGATGPLLMPEFEGLFLPRAAMWRTVAEQEQDWTTNQHLWQLVRGNLALRTLRLSLSEAELCKMATIDAVFDILSSLKEIARLESTTYPNQLDRLLDRVPTIQHVQMDSVCVGDDFPTRTFIGLQTLALKTFVSSRFFLQLLHSLPNLEHFHLIAVHCRQEDFSYAAHYLENTPSRLKGLHFNIGKSFDFGKMADYVLPWLPDLTELTLGWLDSVTAKALARNCKSLQIFREPRGVQSTYSDGSRDNSNHLEVLLQECPQLRIVDAICHQVDTDRMLALPWVCHQLEVLHFQITGIHRLKADEQETLLSILSAMDDTVKKLSNKELDILDKYKRGQAQQQRVFAQLALMTHLRVLDAGLEWRNLGHVYWVQHYEVEGQTYRRYTSPYADTLELTLESGLDQLTDLVNLEVFGFEGISHRLGDQELSWIAEHWPRLRVMRGLQEDSLPMLEPDVKRAELRKWIQELRPNVRHRSLRQTSQYQEHFKRFFDSRKCSSHSVLSSTTRPSLNATRTKVVIKAASLSEICTEPLSLTTGSLINGLTCKEVEEQSFMDDLNHGYDESQDQAQAGPLISPSYEARTIESQDFGASEPGLLIVCQNRFLRRLYLDSNLRILFRVSSTTFVYNMLARMKDLKRVEDGMALLQLGPLLDNTPNVQHFEASKPYILDSTLTKIYHGLRTLRLNENVPSNRVYLLHPLPLLLGRVAVSRISVQGWILHG</sequence>
<dbReference type="AlphaFoldDB" id="A0A9P6UWS9"/>
<dbReference type="SMART" id="SM00212">
    <property type="entry name" value="UBCc"/>
    <property type="match status" value="1"/>
</dbReference>
<keyword evidence="4" id="KW-1185">Reference proteome</keyword>
<gene>
    <name evidence="3" type="ORF">BGZ97_003749</name>
</gene>
<dbReference type="PROSITE" id="PS50127">
    <property type="entry name" value="UBC_2"/>
    <property type="match status" value="1"/>
</dbReference>
<evidence type="ECO:0000313" key="3">
    <source>
        <dbReference type="EMBL" id="KAG0322810.1"/>
    </source>
</evidence>
<dbReference type="Gene3D" id="3.10.110.10">
    <property type="entry name" value="Ubiquitin Conjugating Enzyme"/>
    <property type="match status" value="1"/>
</dbReference>
<dbReference type="SUPFAM" id="SSF52047">
    <property type="entry name" value="RNI-like"/>
    <property type="match status" value="1"/>
</dbReference>
<dbReference type="InterPro" id="IPR016135">
    <property type="entry name" value="UBQ-conjugating_enzyme/RWD"/>
</dbReference>
<dbReference type="OrthoDB" id="2340064at2759"/>
<dbReference type="Pfam" id="PF00179">
    <property type="entry name" value="UQ_con"/>
    <property type="match status" value="1"/>
</dbReference>
<dbReference type="InterPro" id="IPR050113">
    <property type="entry name" value="Ub_conjugating_enzyme"/>
</dbReference>
<accession>A0A9P6UWS9</accession>
<proteinExistence type="predicted"/>
<dbReference type="PANTHER" id="PTHR24067">
    <property type="entry name" value="UBIQUITIN-CONJUGATING ENZYME E2"/>
    <property type="match status" value="1"/>
</dbReference>
<organism evidence="3 4">
    <name type="scientific">Linnemannia gamsii</name>
    <dbReference type="NCBI Taxonomy" id="64522"/>
    <lineage>
        <taxon>Eukaryota</taxon>
        <taxon>Fungi</taxon>
        <taxon>Fungi incertae sedis</taxon>
        <taxon>Mucoromycota</taxon>
        <taxon>Mortierellomycotina</taxon>
        <taxon>Mortierellomycetes</taxon>
        <taxon>Mortierellales</taxon>
        <taxon>Mortierellaceae</taxon>
        <taxon>Linnemannia</taxon>
    </lineage>
</organism>
<comment type="caution">
    <text evidence="3">The sequence shown here is derived from an EMBL/GenBank/DDBJ whole genome shotgun (WGS) entry which is preliminary data.</text>
</comment>
<evidence type="ECO:0000259" key="2">
    <source>
        <dbReference type="PROSITE" id="PS50127"/>
    </source>
</evidence>
<dbReference type="InterPro" id="IPR000608">
    <property type="entry name" value="UBC"/>
</dbReference>
<dbReference type="InterPro" id="IPR032675">
    <property type="entry name" value="LRR_dom_sf"/>
</dbReference>
<feature type="domain" description="UBC core" evidence="2">
    <location>
        <begin position="4"/>
        <end position="156"/>
    </location>
</feature>
<name>A0A9P6UWS9_9FUNG</name>
<dbReference type="CDD" id="cd23812">
    <property type="entry name" value="UBCc_ScPEX4-like"/>
    <property type="match status" value="1"/>
</dbReference>
<dbReference type="Proteomes" id="UP000823405">
    <property type="component" value="Unassembled WGS sequence"/>
</dbReference>
<protein>
    <recommendedName>
        <fullName evidence="2">UBC core domain-containing protein</fullName>
    </recommendedName>
</protein>
<dbReference type="Gene3D" id="3.80.10.10">
    <property type="entry name" value="Ribonuclease Inhibitor"/>
    <property type="match status" value="1"/>
</dbReference>
<evidence type="ECO:0000313" key="4">
    <source>
        <dbReference type="Proteomes" id="UP000823405"/>
    </source>
</evidence>
<keyword evidence="1" id="KW-0833">Ubl conjugation pathway</keyword>
<reference evidence="3" key="1">
    <citation type="journal article" date="2020" name="Fungal Divers.">
        <title>Resolving the Mortierellaceae phylogeny through synthesis of multi-gene phylogenetics and phylogenomics.</title>
        <authorList>
            <person name="Vandepol N."/>
            <person name="Liber J."/>
            <person name="Desiro A."/>
            <person name="Na H."/>
            <person name="Kennedy M."/>
            <person name="Barry K."/>
            <person name="Grigoriev I.V."/>
            <person name="Miller A.N."/>
            <person name="O'Donnell K."/>
            <person name="Stajich J.E."/>
            <person name="Bonito G."/>
        </authorList>
    </citation>
    <scope>NUCLEOTIDE SEQUENCE</scope>
    <source>
        <strain evidence="3">NVP60</strain>
    </source>
</reference>
<dbReference type="SUPFAM" id="SSF54495">
    <property type="entry name" value="UBC-like"/>
    <property type="match status" value="1"/>
</dbReference>